<feature type="compositionally biased region" description="Basic residues" evidence="1">
    <location>
        <begin position="202"/>
        <end position="216"/>
    </location>
</feature>
<dbReference type="Proteomes" id="UP000620124">
    <property type="component" value="Unassembled WGS sequence"/>
</dbReference>
<keyword evidence="3" id="KW-0732">Signal</keyword>
<reference evidence="4" key="1">
    <citation type="submission" date="2020-05" db="EMBL/GenBank/DDBJ databases">
        <title>Mycena genomes resolve the evolution of fungal bioluminescence.</title>
        <authorList>
            <person name="Tsai I.J."/>
        </authorList>
    </citation>
    <scope>NUCLEOTIDE SEQUENCE</scope>
    <source>
        <strain evidence="4">CCC161011</strain>
    </source>
</reference>
<evidence type="ECO:0000313" key="5">
    <source>
        <dbReference type="Proteomes" id="UP000620124"/>
    </source>
</evidence>
<organism evidence="4 5">
    <name type="scientific">Mycena venus</name>
    <dbReference type="NCBI Taxonomy" id="2733690"/>
    <lineage>
        <taxon>Eukaryota</taxon>
        <taxon>Fungi</taxon>
        <taxon>Dikarya</taxon>
        <taxon>Basidiomycota</taxon>
        <taxon>Agaricomycotina</taxon>
        <taxon>Agaricomycetes</taxon>
        <taxon>Agaricomycetidae</taxon>
        <taxon>Agaricales</taxon>
        <taxon>Marasmiineae</taxon>
        <taxon>Mycenaceae</taxon>
        <taxon>Mycena</taxon>
    </lineage>
</organism>
<sequence length="310" mass="34551">MLHALLALTFFTSSSCSALPLGVPTTHSAGLSVAVCLAVVVALVLGLVFVKRFYIYKARRLNQARQNSILSLPTDSTDSVPNHKEKAGFLVGFFGSPTVEIQSALEKAEWKENRQSSFTYQLHTESRRHRFEYPSVLDISSRLRNRSVSTSPRAADKTAPRESHSFKLPSLPDKVHLNSSVPPQSRRFSLPNMNRSVAHDSNRRRHSSLKSARSRRSVTFAPSSPSLRIINSSLGRDTPLPLSPQLSELSTTSPRPFVPHCIQPIQSKNWLSAPFIYPTSSTFTFHELAAEHLARWPHPNISPICTFRTS</sequence>
<name>A0A8H7CWD0_9AGAR</name>
<accession>A0A8H7CWD0</accession>
<feature type="compositionally biased region" description="Polar residues" evidence="1">
    <location>
        <begin position="177"/>
        <end position="195"/>
    </location>
</feature>
<feature type="compositionally biased region" description="Basic and acidic residues" evidence="1">
    <location>
        <begin position="154"/>
        <end position="165"/>
    </location>
</feature>
<dbReference type="OrthoDB" id="2982374at2759"/>
<keyword evidence="2" id="KW-0812">Transmembrane</keyword>
<evidence type="ECO:0000313" key="4">
    <source>
        <dbReference type="EMBL" id="KAF7352765.1"/>
    </source>
</evidence>
<comment type="caution">
    <text evidence="4">The sequence shown here is derived from an EMBL/GenBank/DDBJ whole genome shotgun (WGS) entry which is preliminary data.</text>
</comment>
<evidence type="ECO:0000256" key="1">
    <source>
        <dbReference type="SAM" id="MobiDB-lite"/>
    </source>
</evidence>
<evidence type="ECO:0000256" key="2">
    <source>
        <dbReference type="SAM" id="Phobius"/>
    </source>
</evidence>
<protein>
    <submittedName>
        <fullName evidence="4">Uncharacterized protein</fullName>
    </submittedName>
</protein>
<feature type="region of interest" description="Disordered" evidence="1">
    <location>
        <begin position="144"/>
        <end position="220"/>
    </location>
</feature>
<gene>
    <name evidence="4" type="ORF">MVEN_01243000</name>
</gene>
<keyword evidence="2" id="KW-1133">Transmembrane helix</keyword>
<dbReference type="EMBL" id="JACAZI010000009">
    <property type="protein sequence ID" value="KAF7352765.1"/>
    <property type="molecule type" value="Genomic_DNA"/>
</dbReference>
<feature type="chain" id="PRO_5034242579" evidence="3">
    <location>
        <begin position="19"/>
        <end position="310"/>
    </location>
</feature>
<feature type="transmembrane region" description="Helical" evidence="2">
    <location>
        <begin position="28"/>
        <end position="50"/>
    </location>
</feature>
<proteinExistence type="predicted"/>
<feature type="signal peptide" evidence="3">
    <location>
        <begin position="1"/>
        <end position="18"/>
    </location>
</feature>
<dbReference type="AlphaFoldDB" id="A0A8H7CWD0"/>
<evidence type="ECO:0000256" key="3">
    <source>
        <dbReference type="SAM" id="SignalP"/>
    </source>
</evidence>
<keyword evidence="5" id="KW-1185">Reference proteome</keyword>
<keyword evidence="2" id="KW-0472">Membrane</keyword>